<evidence type="ECO:0000256" key="6">
    <source>
        <dbReference type="SAM" id="MobiDB-lite"/>
    </source>
</evidence>
<dbReference type="PROSITE" id="PS50811">
    <property type="entry name" value="WRKY"/>
    <property type="match status" value="1"/>
</dbReference>
<dbReference type="GeneID" id="110428184"/>
<keyword evidence="4" id="KW-0804">Transcription</keyword>
<sequence>MENNLEKSALGNNVVVEEKGTKSSSSPGGEGDHVSVETNEGEHQREIKQEDDRSKPPSPSKKDSTIIKEEDQLESAKAKMGEVKEENGRLKLLLSQVMKEYQSLHMRFCDILQQEEEAKKSTERAPSYQGNEEPDLVSLSLGRSSGTESKKEEKKSSNLSTNGKEDEKPNGNEGLALGLECKFEPTGSTEKNPSPETNFGKQEEEEPTEIWPPSKILKTVRSGDEDAAELMQLKKAARVSVRARCDTPTMNDGCQWRKYGQKIAKGNPCPRAYYRCTVSPTCPVRKQVQRCAEDMSILITTYEGNHNHPLPLSATAMASTTSAAASMLQSQSSSSQPGLGTSVSAPNSTSSAANLHGLNFNFSQNSRPYQHYFPNSSISTTNSHPTITLDLTAPANSSYFTRLSNAPRYSSTCLNFSSSPSSSLEGAINNPQTSWNTGHLNFGSLSNHKNSFFGPLNNLGRQPAQEHLYQSYMQMTSQTPHQQPLSETITAATKAITSNPSFRSALAAALTSFVGNGGGVPILDKHSENEAKWGESLPLNTAQHHAAVDNEVGCASSYLGKSSSMNSQQQQQKQGSLLLFPTNSLPFPASKSAPGPPADTSNQIK</sequence>
<comment type="subcellular location">
    <subcellularLocation>
        <location evidence="1">Nucleus</location>
    </subcellularLocation>
</comment>
<dbReference type="OrthoDB" id="1686353at2759"/>
<dbReference type="PANTHER" id="PTHR31429:SF97">
    <property type="entry name" value="WRKY TRANSCRIPTION FACTOR 36-RELATED"/>
    <property type="match status" value="1"/>
</dbReference>
<feature type="compositionally biased region" description="Low complexity" evidence="6">
    <location>
        <begin position="562"/>
        <end position="576"/>
    </location>
</feature>
<dbReference type="GO" id="GO:0043565">
    <property type="term" value="F:sequence-specific DNA binding"/>
    <property type="evidence" value="ECO:0007669"/>
    <property type="project" value="InterPro"/>
</dbReference>
<dbReference type="AlphaFoldDB" id="A0A6J1BJ43"/>
<protein>
    <submittedName>
        <fullName evidence="9">Probable WRKY transcription factor 61 isoform X1</fullName>
    </submittedName>
</protein>
<evidence type="ECO:0000313" key="9">
    <source>
        <dbReference type="RefSeq" id="XP_021299602.1"/>
    </source>
</evidence>
<dbReference type="InterPro" id="IPR044810">
    <property type="entry name" value="WRKY_plant"/>
</dbReference>
<evidence type="ECO:0000313" key="8">
    <source>
        <dbReference type="Proteomes" id="UP000504621"/>
    </source>
</evidence>
<feature type="compositionally biased region" description="Low complexity" evidence="6">
    <location>
        <begin position="325"/>
        <end position="342"/>
    </location>
</feature>
<keyword evidence="2" id="KW-0805">Transcription regulation</keyword>
<name>A0A6J1BJ43_9ROSI</name>
<dbReference type="InterPro" id="IPR003657">
    <property type="entry name" value="WRKY_dom"/>
</dbReference>
<feature type="region of interest" description="Disordered" evidence="6">
    <location>
        <begin position="560"/>
        <end position="605"/>
    </location>
</feature>
<dbReference type="GO" id="GO:0005634">
    <property type="term" value="C:nucleus"/>
    <property type="evidence" value="ECO:0007669"/>
    <property type="project" value="UniProtKB-SubCell"/>
</dbReference>
<dbReference type="InterPro" id="IPR036576">
    <property type="entry name" value="WRKY_dom_sf"/>
</dbReference>
<dbReference type="Pfam" id="PF03106">
    <property type="entry name" value="WRKY"/>
    <property type="match status" value="1"/>
</dbReference>
<feature type="compositionally biased region" description="Basic and acidic residues" evidence="6">
    <location>
        <begin position="30"/>
        <end position="89"/>
    </location>
</feature>
<feature type="region of interest" description="Disordered" evidence="6">
    <location>
        <begin position="325"/>
        <end position="350"/>
    </location>
</feature>
<proteinExistence type="predicted"/>
<dbReference type="SUPFAM" id="SSF118290">
    <property type="entry name" value="WRKY DNA-binding domain"/>
    <property type="match status" value="1"/>
</dbReference>
<dbReference type="RefSeq" id="XP_021299602.1">
    <property type="nucleotide sequence ID" value="XM_021443927.1"/>
</dbReference>
<evidence type="ECO:0000256" key="5">
    <source>
        <dbReference type="ARBA" id="ARBA00023242"/>
    </source>
</evidence>
<keyword evidence="5" id="KW-0539">Nucleus</keyword>
<feature type="region of interest" description="Disordered" evidence="6">
    <location>
        <begin position="117"/>
        <end position="210"/>
    </location>
</feature>
<feature type="compositionally biased region" description="Polar residues" evidence="6">
    <location>
        <begin position="186"/>
        <end position="200"/>
    </location>
</feature>
<dbReference type="Proteomes" id="UP000504621">
    <property type="component" value="Unplaced"/>
</dbReference>
<reference evidence="9" key="1">
    <citation type="submission" date="2025-08" db="UniProtKB">
        <authorList>
            <consortium name="RefSeq"/>
        </authorList>
    </citation>
    <scope>IDENTIFICATION</scope>
    <source>
        <tissue evidence="9">Leaf</tissue>
    </source>
</reference>
<dbReference type="PANTHER" id="PTHR31429">
    <property type="entry name" value="WRKY TRANSCRIPTION FACTOR 36-RELATED"/>
    <property type="match status" value="1"/>
</dbReference>
<keyword evidence="3" id="KW-0238">DNA-binding</keyword>
<dbReference type="Gene3D" id="2.20.25.80">
    <property type="entry name" value="WRKY domain"/>
    <property type="match status" value="1"/>
</dbReference>
<evidence type="ECO:0000256" key="1">
    <source>
        <dbReference type="ARBA" id="ARBA00004123"/>
    </source>
</evidence>
<evidence type="ECO:0000256" key="4">
    <source>
        <dbReference type="ARBA" id="ARBA00023163"/>
    </source>
</evidence>
<keyword evidence="8" id="KW-1185">Reference proteome</keyword>
<dbReference type="SMART" id="SM00774">
    <property type="entry name" value="WRKY"/>
    <property type="match status" value="1"/>
</dbReference>
<gene>
    <name evidence="9" type="primary">LOC110428184</name>
</gene>
<feature type="region of interest" description="Disordered" evidence="6">
    <location>
        <begin position="1"/>
        <end position="89"/>
    </location>
</feature>
<evidence type="ECO:0000256" key="2">
    <source>
        <dbReference type="ARBA" id="ARBA00023015"/>
    </source>
</evidence>
<accession>A0A6J1BJ43</accession>
<dbReference type="GO" id="GO:0003700">
    <property type="term" value="F:DNA-binding transcription factor activity"/>
    <property type="evidence" value="ECO:0007669"/>
    <property type="project" value="InterPro"/>
</dbReference>
<feature type="domain" description="WRKY" evidence="7">
    <location>
        <begin position="245"/>
        <end position="311"/>
    </location>
</feature>
<evidence type="ECO:0000259" key="7">
    <source>
        <dbReference type="PROSITE" id="PS50811"/>
    </source>
</evidence>
<dbReference type="FunFam" id="2.20.25.80:FF:000002">
    <property type="entry name" value="probable WRKY transcription factor 31"/>
    <property type="match status" value="1"/>
</dbReference>
<organism evidence="8 9">
    <name type="scientific">Herrania umbratica</name>
    <dbReference type="NCBI Taxonomy" id="108875"/>
    <lineage>
        <taxon>Eukaryota</taxon>
        <taxon>Viridiplantae</taxon>
        <taxon>Streptophyta</taxon>
        <taxon>Embryophyta</taxon>
        <taxon>Tracheophyta</taxon>
        <taxon>Spermatophyta</taxon>
        <taxon>Magnoliopsida</taxon>
        <taxon>eudicotyledons</taxon>
        <taxon>Gunneridae</taxon>
        <taxon>Pentapetalae</taxon>
        <taxon>rosids</taxon>
        <taxon>malvids</taxon>
        <taxon>Malvales</taxon>
        <taxon>Malvaceae</taxon>
        <taxon>Byttnerioideae</taxon>
        <taxon>Herrania</taxon>
    </lineage>
</organism>
<evidence type="ECO:0000256" key="3">
    <source>
        <dbReference type="ARBA" id="ARBA00023125"/>
    </source>
</evidence>